<feature type="region of interest" description="Disordered" evidence="1">
    <location>
        <begin position="226"/>
        <end position="286"/>
    </location>
</feature>
<name>A0A0B7NQI8_9FUNG</name>
<feature type="region of interest" description="Disordered" evidence="1">
    <location>
        <begin position="315"/>
        <end position="378"/>
    </location>
</feature>
<feature type="compositionally biased region" description="Basic residues" evidence="1">
    <location>
        <begin position="1"/>
        <end position="17"/>
    </location>
</feature>
<gene>
    <name evidence="2" type="primary">PARPA_11876.1 scaffold 44722</name>
</gene>
<feature type="compositionally biased region" description="Low complexity" evidence="1">
    <location>
        <begin position="28"/>
        <end position="38"/>
    </location>
</feature>
<evidence type="ECO:0000313" key="2">
    <source>
        <dbReference type="EMBL" id="CEP17578.1"/>
    </source>
</evidence>
<keyword evidence="3" id="KW-1185">Reference proteome</keyword>
<feature type="compositionally biased region" description="Basic and acidic residues" evidence="1">
    <location>
        <begin position="236"/>
        <end position="269"/>
    </location>
</feature>
<sequence length="471" mass="51636">MAKKGGRKKSGARKNQKKVVTTPPAIPSTPEESSPITPVNALDNVKAEVLTNSSTKQDIIKEQYQIEEVKKEDTQPKETEEPSNLSNASEEAATTTSENIIESLKVKETLEEPPHVEVKADTVAVILDTSPRAEQPVAITLAKSVIPEEHQQAISVEPVPEEVSPVSPQIETEDLPLLQEKKHDQEPVVLVVSEFEAINTEEQQAPINNQDQATAAAEQQVIAEKEDIPAAIITEDVTKEPEIKKQIHENEQAISHEDDREPEQQKEFESISSQATKNESKTVQEPHALEPIISANVQEISQLPNNEAINHTALTVNEPVESQDAAATTQSKQHDAPVAPAVPAVEVDPAQAEKESTSPASTASFEKEDTPTVRSHSVLTSINTDVTINDDEIVTPKSSLNKSRGVIGFNKDKSLTKRKSQILNLFKRGGDKTPELPVIQEKKLTAEKKSSKRKPWMFWKSTTAVAGQQKN</sequence>
<dbReference type="EMBL" id="LN733710">
    <property type="protein sequence ID" value="CEP17578.1"/>
    <property type="molecule type" value="Genomic_DNA"/>
</dbReference>
<feature type="region of interest" description="Disordered" evidence="1">
    <location>
        <begin position="67"/>
        <end position="100"/>
    </location>
</feature>
<feature type="region of interest" description="Disordered" evidence="1">
    <location>
        <begin position="1"/>
        <end position="39"/>
    </location>
</feature>
<reference evidence="2 3" key="1">
    <citation type="submission" date="2014-09" db="EMBL/GenBank/DDBJ databases">
        <authorList>
            <person name="Ellenberger Sabrina"/>
        </authorList>
    </citation>
    <scope>NUCLEOTIDE SEQUENCE [LARGE SCALE GENOMIC DNA]</scope>
    <source>
        <strain evidence="2 3">CBS 412.66</strain>
    </source>
</reference>
<accession>A0A0B7NQI8</accession>
<organism evidence="2 3">
    <name type="scientific">Parasitella parasitica</name>
    <dbReference type="NCBI Taxonomy" id="35722"/>
    <lineage>
        <taxon>Eukaryota</taxon>
        <taxon>Fungi</taxon>
        <taxon>Fungi incertae sedis</taxon>
        <taxon>Mucoromycota</taxon>
        <taxon>Mucoromycotina</taxon>
        <taxon>Mucoromycetes</taxon>
        <taxon>Mucorales</taxon>
        <taxon>Mucorineae</taxon>
        <taxon>Mucoraceae</taxon>
        <taxon>Parasitella</taxon>
    </lineage>
</organism>
<dbReference type="Proteomes" id="UP000054107">
    <property type="component" value="Unassembled WGS sequence"/>
</dbReference>
<protein>
    <submittedName>
        <fullName evidence="2">Uncharacterized protein</fullName>
    </submittedName>
</protein>
<dbReference type="AlphaFoldDB" id="A0A0B7NQI8"/>
<evidence type="ECO:0000313" key="3">
    <source>
        <dbReference type="Proteomes" id="UP000054107"/>
    </source>
</evidence>
<dbReference type="STRING" id="35722.A0A0B7NQI8"/>
<dbReference type="OrthoDB" id="2284491at2759"/>
<proteinExistence type="predicted"/>
<feature type="compositionally biased region" description="Basic and acidic residues" evidence="1">
    <location>
        <begin position="67"/>
        <end position="80"/>
    </location>
</feature>
<feature type="compositionally biased region" description="Polar residues" evidence="1">
    <location>
        <begin position="82"/>
        <end position="100"/>
    </location>
</feature>
<evidence type="ECO:0000256" key="1">
    <source>
        <dbReference type="SAM" id="MobiDB-lite"/>
    </source>
</evidence>
<feature type="compositionally biased region" description="Low complexity" evidence="1">
    <location>
        <begin position="336"/>
        <end position="350"/>
    </location>
</feature>